<protein>
    <submittedName>
        <fullName evidence="2">Uncharacterized protein</fullName>
    </submittedName>
</protein>
<feature type="region of interest" description="Disordered" evidence="1">
    <location>
        <begin position="107"/>
        <end position="132"/>
    </location>
</feature>
<dbReference type="EMBL" id="BMAU01021335">
    <property type="protein sequence ID" value="GFY15862.1"/>
    <property type="molecule type" value="Genomic_DNA"/>
</dbReference>
<name>A0A8X6VET5_TRICX</name>
<evidence type="ECO:0000256" key="1">
    <source>
        <dbReference type="SAM" id="MobiDB-lite"/>
    </source>
</evidence>
<dbReference type="Proteomes" id="UP000887159">
    <property type="component" value="Unassembled WGS sequence"/>
</dbReference>
<dbReference type="AlphaFoldDB" id="A0A8X6VET5"/>
<evidence type="ECO:0000313" key="2">
    <source>
        <dbReference type="EMBL" id="GFY15862.1"/>
    </source>
</evidence>
<keyword evidence="3" id="KW-1185">Reference proteome</keyword>
<evidence type="ECO:0000313" key="3">
    <source>
        <dbReference type="Proteomes" id="UP000887159"/>
    </source>
</evidence>
<gene>
    <name evidence="2" type="ORF">TNCV_1285071</name>
</gene>
<feature type="compositionally biased region" description="Low complexity" evidence="1">
    <location>
        <begin position="110"/>
        <end position="132"/>
    </location>
</feature>
<accession>A0A8X6VET5</accession>
<proteinExistence type="predicted"/>
<comment type="caution">
    <text evidence="2">The sequence shown here is derived from an EMBL/GenBank/DDBJ whole genome shotgun (WGS) entry which is preliminary data.</text>
</comment>
<sequence>MNFFWGRIKSLADETPVSSVEDLFARISVASERRICDIPEIFQNARNSMQPRSVIELACLRKPKVVGSTPVGPVVKVSDHDKHVMSSSPVPLKTRRIGERCTLNMSRAQTSSHRGGVVVRRGGTSSGVVPVT</sequence>
<reference evidence="2" key="1">
    <citation type="submission" date="2020-08" db="EMBL/GenBank/DDBJ databases">
        <title>Multicomponent nature underlies the extraordinary mechanical properties of spider dragline silk.</title>
        <authorList>
            <person name="Kono N."/>
            <person name="Nakamura H."/>
            <person name="Mori M."/>
            <person name="Yoshida Y."/>
            <person name="Ohtoshi R."/>
            <person name="Malay A.D."/>
            <person name="Moran D.A.P."/>
            <person name="Tomita M."/>
            <person name="Numata K."/>
            <person name="Arakawa K."/>
        </authorList>
    </citation>
    <scope>NUCLEOTIDE SEQUENCE</scope>
</reference>
<organism evidence="2 3">
    <name type="scientific">Trichonephila clavipes</name>
    <name type="common">Golden silk orbweaver</name>
    <name type="synonym">Nephila clavipes</name>
    <dbReference type="NCBI Taxonomy" id="2585209"/>
    <lineage>
        <taxon>Eukaryota</taxon>
        <taxon>Metazoa</taxon>
        <taxon>Ecdysozoa</taxon>
        <taxon>Arthropoda</taxon>
        <taxon>Chelicerata</taxon>
        <taxon>Arachnida</taxon>
        <taxon>Araneae</taxon>
        <taxon>Araneomorphae</taxon>
        <taxon>Entelegynae</taxon>
        <taxon>Araneoidea</taxon>
        <taxon>Nephilidae</taxon>
        <taxon>Trichonephila</taxon>
    </lineage>
</organism>